<dbReference type="PANTHER" id="PTHR28630">
    <property type="match status" value="1"/>
</dbReference>
<name>A0AAD7S587_9TELE</name>
<accession>A0AAD7S587</accession>
<dbReference type="GO" id="GO:0001516">
    <property type="term" value="P:prostaglandin biosynthetic process"/>
    <property type="evidence" value="ECO:0007669"/>
    <property type="project" value="TreeGrafter"/>
</dbReference>
<dbReference type="AlphaFoldDB" id="A0AAD7S587"/>
<dbReference type="PANTHER" id="PTHR28630:SF32">
    <property type="entry name" value="SELENOPROTEIN L"/>
    <property type="match status" value="1"/>
</dbReference>
<reference evidence="1" key="1">
    <citation type="journal article" date="2023" name="Science">
        <title>Genome structures resolve the early diversification of teleost fishes.</title>
        <authorList>
            <person name="Parey E."/>
            <person name="Louis A."/>
            <person name="Montfort J."/>
            <person name="Bouchez O."/>
            <person name="Roques C."/>
            <person name="Iampietro C."/>
            <person name="Lluch J."/>
            <person name="Castinel A."/>
            <person name="Donnadieu C."/>
            <person name="Desvignes T."/>
            <person name="Floi Bucao C."/>
            <person name="Jouanno E."/>
            <person name="Wen M."/>
            <person name="Mejri S."/>
            <person name="Dirks R."/>
            <person name="Jansen H."/>
            <person name="Henkel C."/>
            <person name="Chen W.J."/>
            <person name="Zahm M."/>
            <person name="Cabau C."/>
            <person name="Klopp C."/>
            <person name="Thompson A.W."/>
            <person name="Robinson-Rechavi M."/>
            <person name="Braasch I."/>
            <person name="Lecointre G."/>
            <person name="Bobe J."/>
            <person name="Postlethwait J.H."/>
            <person name="Berthelot C."/>
            <person name="Roest Crollius H."/>
            <person name="Guiguen Y."/>
        </authorList>
    </citation>
    <scope>NUCLEOTIDE SEQUENCE</scope>
    <source>
        <strain evidence="1">NC1722</strain>
    </source>
</reference>
<dbReference type="Gene3D" id="3.40.30.10">
    <property type="entry name" value="Glutaredoxin"/>
    <property type="match status" value="1"/>
</dbReference>
<evidence type="ECO:0000313" key="1">
    <source>
        <dbReference type="EMBL" id="KAJ8396203.1"/>
    </source>
</evidence>
<dbReference type="InterPro" id="IPR036249">
    <property type="entry name" value="Thioredoxin-like_sf"/>
</dbReference>
<dbReference type="SUPFAM" id="SSF52833">
    <property type="entry name" value="Thioredoxin-like"/>
    <property type="match status" value="1"/>
</dbReference>
<proteinExistence type="predicted"/>
<dbReference type="Proteomes" id="UP001221898">
    <property type="component" value="Unassembled WGS sequence"/>
</dbReference>
<dbReference type="Pfam" id="PF13911">
    <property type="entry name" value="AhpC-TSA_2"/>
    <property type="match status" value="1"/>
</dbReference>
<evidence type="ECO:0000313" key="2">
    <source>
        <dbReference type="Proteomes" id="UP001221898"/>
    </source>
</evidence>
<sequence length="289" mass="32084">MAGEAQHDDVLINALRDFVKVGRGLLEKAENELKEGYPQEIMSKKIGSLFGLSAAAARFFTSLSVKRRSEAEELWKNAYLCTELGDQVEDFVILEAEWDAFLKRLDTELQMSDMLLGQSAQAGSLSGEMALIDARSGESLNLAQYMGKDHLTELETNQGLLNAQSVRVLVVSFGSQEGAMYWLQDTGCKYDMLLDPQKKIYTAFGLGRSCAKVFRFNNMLEFAEYMVLNRDFPQTPPNLISDIYQLGGDFVLDQGGKVIYSHPSQNPRDRPTVTEILAAIAEGSPPSES</sequence>
<gene>
    <name evidence="1" type="ORF">AAFF_G00020700</name>
</gene>
<comment type="caution">
    <text evidence="1">The sequence shown here is derived from an EMBL/GenBank/DDBJ whole genome shotgun (WGS) entry which is preliminary data.</text>
</comment>
<protein>
    <submittedName>
        <fullName evidence="1">Uncharacterized protein</fullName>
    </submittedName>
</protein>
<dbReference type="InterPro" id="IPR032801">
    <property type="entry name" value="PXL2A/B/C"/>
</dbReference>
<dbReference type="EMBL" id="JAINUG010000108">
    <property type="protein sequence ID" value="KAJ8396203.1"/>
    <property type="molecule type" value="Genomic_DNA"/>
</dbReference>
<dbReference type="GO" id="GO:0047017">
    <property type="term" value="F:prostaglandin F synthase activity"/>
    <property type="evidence" value="ECO:0007669"/>
    <property type="project" value="TreeGrafter"/>
</dbReference>
<keyword evidence="2" id="KW-1185">Reference proteome</keyword>
<organism evidence="1 2">
    <name type="scientific">Aldrovandia affinis</name>
    <dbReference type="NCBI Taxonomy" id="143900"/>
    <lineage>
        <taxon>Eukaryota</taxon>
        <taxon>Metazoa</taxon>
        <taxon>Chordata</taxon>
        <taxon>Craniata</taxon>
        <taxon>Vertebrata</taxon>
        <taxon>Euteleostomi</taxon>
        <taxon>Actinopterygii</taxon>
        <taxon>Neopterygii</taxon>
        <taxon>Teleostei</taxon>
        <taxon>Notacanthiformes</taxon>
        <taxon>Halosauridae</taxon>
        <taxon>Aldrovandia</taxon>
    </lineage>
</organism>